<evidence type="ECO:0000256" key="4">
    <source>
        <dbReference type="ARBA" id="ARBA00022729"/>
    </source>
</evidence>
<reference evidence="9" key="1">
    <citation type="journal article" date="2014" name="Front. Microbiol.">
        <title>High frequency of phylogenetically diverse reductive dehalogenase-homologous genes in deep subseafloor sedimentary metagenomes.</title>
        <authorList>
            <person name="Kawai M."/>
            <person name="Futagami T."/>
            <person name="Toyoda A."/>
            <person name="Takaki Y."/>
            <person name="Nishi S."/>
            <person name="Hori S."/>
            <person name="Arai W."/>
            <person name="Tsubouchi T."/>
            <person name="Morono Y."/>
            <person name="Uchiyama I."/>
            <person name="Ito T."/>
            <person name="Fujiyama A."/>
            <person name="Inagaki F."/>
            <person name="Takami H."/>
        </authorList>
    </citation>
    <scope>NUCLEOTIDE SEQUENCE</scope>
    <source>
        <strain evidence="9">Expedition CK06-06</strain>
    </source>
</reference>
<dbReference type="GO" id="GO:0046872">
    <property type="term" value="F:metal ion binding"/>
    <property type="evidence" value="ECO:0007669"/>
    <property type="project" value="UniProtKB-KW"/>
</dbReference>
<comment type="subcellular location">
    <subcellularLocation>
        <location evidence="1">Periplasm</location>
    </subcellularLocation>
</comment>
<dbReference type="Pfam" id="PF03150">
    <property type="entry name" value="CCP_MauG"/>
    <property type="match status" value="1"/>
</dbReference>
<keyword evidence="7" id="KW-0408">Iron</keyword>
<name>X1A5S8_9ZZZZ</name>
<dbReference type="PROSITE" id="PS51007">
    <property type="entry name" value="CYTC"/>
    <property type="match status" value="1"/>
</dbReference>
<dbReference type="Gene3D" id="1.10.760.10">
    <property type="entry name" value="Cytochrome c-like domain"/>
    <property type="match status" value="2"/>
</dbReference>
<dbReference type="PANTHER" id="PTHR30600">
    <property type="entry name" value="CYTOCHROME C PEROXIDASE-RELATED"/>
    <property type="match status" value="1"/>
</dbReference>
<keyword evidence="3" id="KW-0479">Metal-binding</keyword>
<keyword evidence="2" id="KW-0349">Heme</keyword>
<dbReference type="PANTHER" id="PTHR30600:SF10">
    <property type="entry name" value="BLL6722 PROTEIN"/>
    <property type="match status" value="1"/>
</dbReference>
<evidence type="ECO:0000256" key="1">
    <source>
        <dbReference type="ARBA" id="ARBA00004418"/>
    </source>
</evidence>
<keyword evidence="4" id="KW-0732">Signal</keyword>
<feature type="domain" description="Cytochrome c" evidence="8">
    <location>
        <begin position="121"/>
        <end position="280"/>
    </location>
</feature>
<dbReference type="SUPFAM" id="SSF46626">
    <property type="entry name" value="Cytochrome c"/>
    <property type="match status" value="2"/>
</dbReference>
<dbReference type="GO" id="GO:0009055">
    <property type="term" value="F:electron transfer activity"/>
    <property type="evidence" value="ECO:0007669"/>
    <property type="project" value="InterPro"/>
</dbReference>
<dbReference type="InterPro" id="IPR026259">
    <property type="entry name" value="MauG/Cytc_peroxidase"/>
</dbReference>
<dbReference type="InterPro" id="IPR009056">
    <property type="entry name" value="Cyt_c-like_dom"/>
</dbReference>
<evidence type="ECO:0000256" key="3">
    <source>
        <dbReference type="ARBA" id="ARBA00022723"/>
    </source>
</evidence>
<protein>
    <recommendedName>
        <fullName evidence="8">Cytochrome c domain-containing protein</fullName>
    </recommendedName>
</protein>
<dbReference type="EMBL" id="BART01009258">
    <property type="protein sequence ID" value="GAG65522.1"/>
    <property type="molecule type" value="Genomic_DNA"/>
</dbReference>
<evidence type="ECO:0000259" key="8">
    <source>
        <dbReference type="PROSITE" id="PS51007"/>
    </source>
</evidence>
<dbReference type="InterPro" id="IPR051395">
    <property type="entry name" value="Cytochrome_c_Peroxidase/MauG"/>
</dbReference>
<evidence type="ECO:0000256" key="7">
    <source>
        <dbReference type="ARBA" id="ARBA00023004"/>
    </source>
</evidence>
<dbReference type="InterPro" id="IPR004852">
    <property type="entry name" value="Di-haem_cyt_c_peroxidsae"/>
</dbReference>
<sequence length="302" mass="33612">NEMATAVGIEGRTVRRNSPTIYNVAYLERLFHDGRETSLEQQIWGPLLARNEMGNPSVGQVLVQISAIPEYRELFERAFDGRQVSMETVGMALASYERVLVSANSPFDHWYYEGQKDALNEAQQAGFRLFTGKANCSSCHQVTPEWSLFTDQQPHNTGIGYQRSMSKTPTETTVQIAPGEQIVMRGNVLAQASEPPPSDLGLYEITENPDDRWKYRTPTLRNIALTAPYMHDGSLSTLEQVIGFYNQGGTKNELLDPLIRPLNLDKKEKNQLLAFLKSLTGDNVDVLVADAFAVPVGNSGVE</sequence>
<dbReference type="PIRSF" id="PIRSF000294">
    <property type="entry name" value="Cytochrome-c_peroxidase"/>
    <property type="match status" value="1"/>
</dbReference>
<evidence type="ECO:0000256" key="5">
    <source>
        <dbReference type="ARBA" id="ARBA00022764"/>
    </source>
</evidence>
<evidence type="ECO:0000313" key="9">
    <source>
        <dbReference type="EMBL" id="GAG65522.1"/>
    </source>
</evidence>
<organism evidence="9">
    <name type="scientific">marine sediment metagenome</name>
    <dbReference type="NCBI Taxonomy" id="412755"/>
    <lineage>
        <taxon>unclassified sequences</taxon>
        <taxon>metagenomes</taxon>
        <taxon>ecological metagenomes</taxon>
    </lineage>
</organism>
<dbReference type="GO" id="GO:0020037">
    <property type="term" value="F:heme binding"/>
    <property type="evidence" value="ECO:0007669"/>
    <property type="project" value="InterPro"/>
</dbReference>
<proteinExistence type="predicted"/>
<comment type="caution">
    <text evidence="9">The sequence shown here is derived from an EMBL/GenBank/DDBJ whole genome shotgun (WGS) entry which is preliminary data.</text>
</comment>
<evidence type="ECO:0000256" key="2">
    <source>
        <dbReference type="ARBA" id="ARBA00022617"/>
    </source>
</evidence>
<accession>X1A5S8</accession>
<dbReference type="GO" id="GO:0042597">
    <property type="term" value="C:periplasmic space"/>
    <property type="evidence" value="ECO:0007669"/>
    <property type="project" value="UniProtKB-SubCell"/>
</dbReference>
<dbReference type="InterPro" id="IPR036909">
    <property type="entry name" value="Cyt_c-like_dom_sf"/>
</dbReference>
<gene>
    <name evidence="9" type="ORF">S01H4_20573</name>
</gene>
<feature type="non-terminal residue" evidence="9">
    <location>
        <position position="1"/>
    </location>
</feature>
<dbReference type="AlphaFoldDB" id="X1A5S8"/>
<keyword evidence="6" id="KW-0560">Oxidoreductase</keyword>
<keyword evidence="5" id="KW-0574">Periplasm</keyword>
<evidence type="ECO:0000256" key="6">
    <source>
        <dbReference type="ARBA" id="ARBA00023002"/>
    </source>
</evidence>
<dbReference type="GO" id="GO:0004130">
    <property type="term" value="F:cytochrome-c peroxidase activity"/>
    <property type="evidence" value="ECO:0007669"/>
    <property type="project" value="TreeGrafter"/>
</dbReference>